<dbReference type="GO" id="GO:0016020">
    <property type="term" value="C:membrane"/>
    <property type="evidence" value="ECO:0007669"/>
    <property type="project" value="InterPro"/>
</dbReference>
<dbReference type="Pfam" id="PF04464">
    <property type="entry name" value="Glyphos_transf"/>
    <property type="match status" value="1"/>
</dbReference>
<keyword evidence="1" id="KW-0808">Transferase</keyword>
<accession>A0A6S6I0W7</accession>
<dbReference type="EMBL" id="LC528601">
    <property type="protein sequence ID" value="BCB22648.1"/>
    <property type="molecule type" value="Genomic_DNA"/>
</dbReference>
<dbReference type="InterPro" id="IPR051612">
    <property type="entry name" value="Teichoic_Acid_Biosynth"/>
</dbReference>
<name>A0A6S6I0W7_ERYRH</name>
<organism evidence="1">
    <name type="scientific">Erysipelothrix rhusiopathiae</name>
    <dbReference type="NCBI Taxonomy" id="1648"/>
    <lineage>
        <taxon>Bacteria</taxon>
        <taxon>Bacillati</taxon>
        <taxon>Bacillota</taxon>
        <taxon>Erysipelotrichia</taxon>
        <taxon>Erysipelotrichales</taxon>
        <taxon>Erysipelotrichaceae</taxon>
        <taxon>Erysipelothrix</taxon>
    </lineage>
</organism>
<sequence length="401" mass="46967">MEDFMVSKLKKVRLMDIVDLVKIVVTFFPGIVLSKIKPDIVIVSERPGEARDNGYWIFKYINENNPFFSCYYAIQSSSKDYYKVKDIGKTLEFGSLKHHTYFWACKLHVSAHIGNGLPSHRVGFNLLKAGIYGTKSLFLQHGIVKHQLPFLKKSYTGLDYLTATTTSERNYLVKEFDYTEDQVFTTGMSRYDNLNDTSEGKTILLMPTWRIWLAHLPHETIQESRNRFLKSEYYQTYHDLINDKSLINILESNNLSLIFYLHSDMQIYSEHFSSESKSIIIADQSDFEVQTLLNSSDLLITDYSSVSYDFAYLGKPIIFYKFDKNTYYREQYPIGNWIGGKDENFGSIALNHDQILKQIFELIYSDFDNKKYDSFNNDFFTYRDTHNCKRVFELINKIGDF</sequence>
<dbReference type="SUPFAM" id="SSF53756">
    <property type="entry name" value="UDP-Glycosyltransferase/glycogen phosphorylase"/>
    <property type="match status" value="1"/>
</dbReference>
<dbReference type="GO" id="GO:0047355">
    <property type="term" value="F:CDP-glycerol glycerophosphotransferase activity"/>
    <property type="evidence" value="ECO:0007669"/>
    <property type="project" value="InterPro"/>
</dbReference>
<dbReference type="Gene3D" id="3.40.50.12580">
    <property type="match status" value="1"/>
</dbReference>
<dbReference type="PANTHER" id="PTHR37316">
    <property type="entry name" value="TEICHOIC ACID GLYCEROL-PHOSPHATE PRIMASE"/>
    <property type="match status" value="1"/>
</dbReference>
<dbReference type="AlphaFoldDB" id="A0A6S6I0W7"/>
<reference evidence="1" key="1">
    <citation type="submission" date="2020-02" db="EMBL/GenBank/DDBJ databases">
        <title>Development of a multiplex PCR-based assay for rapid serotyping of Erysipelothrix species.</title>
        <authorList>
            <person name="Shimoji Y."/>
            <person name="Shiraiwa K."/>
            <person name="Tominaga H."/>
            <person name="Nishikawa S."/>
            <person name="Eguchi M."/>
            <person name="Hikono H."/>
            <person name="Ogawa Y."/>
        </authorList>
    </citation>
    <scope>NUCLEOTIDE SEQUENCE</scope>
    <source>
        <strain evidence="1">Kaparek</strain>
    </source>
</reference>
<evidence type="ECO:0000313" key="1">
    <source>
        <dbReference type="EMBL" id="BCB22648.1"/>
    </source>
</evidence>
<dbReference type="PANTHER" id="PTHR37316:SF1">
    <property type="entry name" value="TEICHOIC ACID GLYCEROL-PHOSPHATE PRIMASE"/>
    <property type="match status" value="1"/>
</dbReference>
<dbReference type="InterPro" id="IPR007554">
    <property type="entry name" value="Glycerophosphate_synth"/>
</dbReference>
<dbReference type="InterPro" id="IPR043148">
    <property type="entry name" value="TagF_C"/>
</dbReference>
<proteinExistence type="predicted"/>
<protein>
    <submittedName>
        <fullName evidence="1">CDP-glycerol:poly(Glycerophosphate) glycerophosphotransferase</fullName>
    </submittedName>
</protein>